<dbReference type="AlphaFoldDB" id="A0A011W046"/>
<dbReference type="Proteomes" id="UP000021369">
    <property type="component" value="Unassembled WGS sequence"/>
</dbReference>
<comment type="caution">
    <text evidence="2">The sequence shown here is derived from an EMBL/GenBank/DDBJ whole genome shotgun (WGS) entry which is preliminary data.</text>
</comment>
<evidence type="ECO:0000313" key="2">
    <source>
        <dbReference type="EMBL" id="EXM40198.1"/>
    </source>
</evidence>
<gene>
    <name evidence="2" type="ORF">RASY3_07825</name>
</gene>
<evidence type="ECO:0000313" key="3">
    <source>
        <dbReference type="Proteomes" id="UP000021369"/>
    </source>
</evidence>
<proteinExistence type="predicted"/>
<keyword evidence="3" id="KW-1185">Reference proteome</keyword>
<keyword evidence="1" id="KW-1133">Transmembrane helix</keyword>
<sequence>MKENKSKITDIKDKIILIFKKIWVLILILCIACIFYKTRSVIACLIVIPVGLIVRLYLHIFFETSENDTPKVIMKMPKNMNSKVASIISVLKKIWVCMIILSILGIAYIITHLSRFPPTDKSCMKIEFSGAPEGTVYADILGKIDSTDESYSDFNFIPNKPLADQTLVVDRVPMEIDENSEIARYNEDGYMSLSIHSSDLEYFDLDGSDSYRLYLNCNAETLYKKYGKFRIAYVGEHGEVLGVTKKTSNAYYGTNYGVSTDGKKAIFIYHSFSPLFYVSYLIIYITKIVTLIIIPVHIINKILWKQWVNKAAHRLSDRNNDN</sequence>
<feature type="transmembrane region" description="Helical" evidence="1">
    <location>
        <begin position="275"/>
        <end position="299"/>
    </location>
</feature>
<keyword evidence="1" id="KW-0472">Membrane</keyword>
<dbReference type="EMBL" id="JEOB01000002">
    <property type="protein sequence ID" value="EXM40198.1"/>
    <property type="molecule type" value="Genomic_DNA"/>
</dbReference>
<feature type="transmembrane region" description="Helical" evidence="1">
    <location>
        <begin position="84"/>
        <end position="111"/>
    </location>
</feature>
<dbReference type="PATRIC" id="fig|1341156.4.peg.1973"/>
<feature type="transmembrane region" description="Helical" evidence="1">
    <location>
        <begin position="15"/>
        <end position="35"/>
    </location>
</feature>
<reference evidence="2 3" key="1">
    <citation type="submission" date="2013-06" db="EMBL/GenBank/DDBJ databases">
        <title>Rumen cellulosomics: divergent fiber-degrading strategies revealed by comparative genome-wide analysis of six Ruminococcal strains.</title>
        <authorList>
            <person name="Dassa B."/>
            <person name="Borovok I."/>
            <person name="Lamed R."/>
            <person name="Flint H."/>
            <person name="Yeoman C.J."/>
            <person name="White B."/>
            <person name="Bayer E.A."/>
        </authorList>
    </citation>
    <scope>NUCLEOTIDE SEQUENCE [LARGE SCALE GENOMIC DNA]</scope>
    <source>
        <strain evidence="2 3">SY3</strain>
    </source>
</reference>
<feature type="transmembrane region" description="Helical" evidence="1">
    <location>
        <begin position="42"/>
        <end position="62"/>
    </location>
</feature>
<evidence type="ECO:0000256" key="1">
    <source>
        <dbReference type="SAM" id="Phobius"/>
    </source>
</evidence>
<protein>
    <submittedName>
        <fullName evidence="2">Uncharacterized protein</fullName>
    </submittedName>
</protein>
<organism evidence="2 3">
    <name type="scientific">Ruminococcus albus SY3</name>
    <dbReference type="NCBI Taxonomy" id="1341156"/>
    <lineage>
        <taxon>Bacteria</taxon>
        <taxon>Bacillati</taxon>
        <taxon>Bacillota</taxon>
        <taxon>Clostridia</taxon>
        <taxon>Eubacteriales</taxon>
        <taxon>Oscillospiraceae</taxon>
        <taxon>Ruminococcus</taxon>
    </lineage>
</organism>
<keyword evidence="1" id="KW-0812">Transmembrane</keyword>
<accession>A0A011W046</accession>
<name>A0A011W046_RUMAL</name>